<name>A0A1G1ZFQ1_9BACT</name>
<comment type="caution">
    <text evidence="2">The sequence shown here is derived from an EMBL/GenBank/DDBJ whole genome shotgun (WGS) entry which is preliminary data.</text>
</comment>
<evidence type="ECO:0000259" key="1">
    <source>
        <dbReference type="Pfam" id="PF20803"/>
    </source>
</evidence>
<reference evidence="2 3" key="1">
    <citation type="journal article" date="2016" name="Nat. Commun.">
        <title>Thousands of microbial genomes shed light on interconnected biogeochemical processes in an aquifer system.</title>
        <authorList>
            <person name="Anantharaman K."/>
            <person name="Brown C.T."/>
            <person name="Hug L.A."/>
            <person name="Sharon I."/>
            <person name="Castelle C.J."/>
            <person name="Probst A.J."/>
            <person name="Thomas B.C."/>
            <person name="Singh A."/>
            <person name="Wilkins M.J."/>
            <person name="Karaoz U."/>
            <person name="Brodie E.L."/>
            <person name="Williams K.H."/>
            <person name="Hubbard S.S."/>
            <person name="Banfield J.F."/>
        </authorList>
    </citation>
    <scope>NUCLEOTIDE SEQUENCE [LARGE SCALE GENOMIC DNA]</scope>
</reference>
<evidence type="ECO:0000313" key="2">
    <source>
        <dbReference type="EMBL" id="OGY63354.1"/>
    </source>
</evidence>
<dbReference type="SUPFAM" id="SSF143430">
    <property type="entry name" value="TTP0101/SSO1404-like"/>
    <property type="match status" value="1"/>
</dbReference>
<dbReference type="Gene3D" id="3.30.70.2650">
    <property type="match status" value="1"/>
</dbReference>
<dbReference type="EMBL" id="MHJG01000023">
    <property type="protein sequence ID" value="OGY63354.1"/>
    <property type="molecule type" value="Genomic_DNA"/>
</dbReference>
<accession>A0A1G1ZFQ1</accession>
<feature type="domain" description="Transcriptional repressor PaaX-like central Cas2-like" evidence="1">
    <location>
        <begin position="38"/>
        <end position="108"/>
    </location>
</feature>
<protein>
    <recommendedName>
        <fullName evidence="1">Transcriptional repressor PaaX-like central Cas2-like domain-containing protein</fullName>
    </recommendedName>
</protein>
<sequence>MIDVKELADGKVKIILEDGGKRKALEYKLEEMEIKKSAKWDGKWRMVLFDIPDSDKKIREVLRFHLKRLGFYNYQKSVFIYPHNCKDEIDFLIEFYQIRRYVRQLVVSEIDNDFHLRKIFKL</sequence>
<proteinExistence type="predicted"/>
<evidence type="ECO:0000313" key="3">
    <source>
        <dbReference type="Proteomes" id="UP000177960"/>
    </source>
</evidence>
<dbReference type="Proteomes" id="UP000177960">
    <property type="component" value="Unassembled WGS sequence"/>
</dbReference>
<organism evidence="2 3">
    <name type="scientific">Candidatus Harrisonbacteria bacterium RIFCSPHIGHO2_02_FULL_42_16</name>
    <dbReference type="NCBI Taxonomy" id="1798404"/>
    <lineage>
        <taxon>Bacteria</taxon>
        <taxon>Candidatus Harrisoniibacteriota</taxon>
    </lineage>
</organism>
<dbReference type="InterPro" id="IPR048846">
    <property type="entry name" value="PaaX-like_central"/>
</dbReference>
<dbReference type="AlphaFoldDB" id="A0A1G1ZFQ1"/>
<dbReference type="Pfam" id="PF20803">
    <property type="entry name" value="PaaX_M"/>
    <property type="match status" value="1"/>
</dbReference>
<gene>
    <name evidence="2" type="ORF">A3B92_01960</name>
</gene>
<dbReference type="STRING" id="1798404.A3B92_01960"/>